<organism evidence="4 5">
    <name type="scientific">Rheinheimera lutimaris</name>
    <dbReference type="NCBI Taxonomy" id="2740584"/>
    <lineage>
        <taxon>Bacteria</taxon>
        <taxon>Pseudomonadati</taxon>
        <taxon>Pseudomonadota</taxon>
        <taxon>Gammaproteobacteria</taxon>
        <taxon>Chromatiales</taxon>
        <taxon>Chromatiaceae</taxon>
        <taxon>Rheinheimera</taxon>
    </lineage>
</organism>
<evidence type="ECO:0000313" key="5">
    <source>
        <dbReference type="Proteomes" id="UP000523161"/>
    </source>
</evidence>
<dbReference type="EMBL" id="JABSOD010000004">
    <property type="protein sequence ID" value="NRQ42026.1"/>
    <property type="molecule type" value="Genomic_DNA"/>
</dbReference>
<dbReference type="PROSITE" id="PS51677">
    <property type="entry name" value="NODB"/>
    <property type="match status" value="1"/>
</dbReference>
<dbReference type="GO" id="GO:0005975">
    <property type="term" value="P:carbohydrate metabolic process"/>
    <property type="evidence" value="ECO:0007669"/>
    <property type="project" value="InterPro"/>
</dbReference>
<dbReference type="PANTHER" id="PTHR34216">
    <property type="match status" value="1"/>
</dbReference>
<dbReference type="AlphaFoldDB" id="A0A7Y5APA8"/>
<gene>
    <name evidence="4" type="ORF">HRH59_05510</name>
</gene>
<protein>
    <submittedName>
        <fullName evidence="4">Polysaccharide deacetylase family protein</fullName>
    </submittedName>
</protein>
<dbReference type="Pfam" id="PF01522">
    <property type="entry name" value="Polysacc_deac_1"/>
    <property type="match status" value="2"/>
</dbReference>
<dbReference type="InterPro" id="IPR011330">
    <property type="entry name" value="Glyco_hydro/deAcase_b/a-brl"/>
</dbReference>
<dbReference type="RefSeq" id="WP_173500271.1">
    <property type="nucleotide sequence ID" value="NZ_JABSOD010000004.1"/>
</dbReference>
<dbReference type="CDD" id="cd10918">
    <property type="entry name" value="CE4_NodB_like_5s_6s"/>
    <property type="match status" value="1"/>
</dbReference>
<dbReference type="Proteomes" id="UP000523161">
    <property type="component" value="Unassembled WGS sequence"/>
</dbReference>
<feature type="domain" description="NodB homology" evidence="3">
    <location>
        <begin position="71"/>
        <end position="311"/>
    </location>
</feature>
<name>A0A7Y5APA8_9GAMM</name>
<comment type="subcellular location">
    <subcellularLocation>
        <location evidence="1">Secreted</location>
    </subcellularLocation>
</comment>
<accession>A0A7Y5APA8</accession>
<dbReference type="InterPro" id="IPR051398">
    <property type="entry name" value="Polysacch_Deacetylase"/>
</dbReference>
<evidence type="ECO:0000313" key="4">
    <source>
        <dbReference type="EMBL" id="NRQ42026.1"/>
    </source>
</evidence>
<dbReference type="SUPFAM" id="SSF88713">
    <property type="entry name" value="Glycoside hydrolase/deacetylase"/>
    <property type="match status" value="1"/>
</dbReference>
<comment type="caution">
    <text evidence="4">The sequence shown here is derived from an EMBL/GenBank/DDBJ whole genome shotgun (WGS) entry which is preliminary data.</text>
</comment>
<dbReference type="PANTHER" id="PTHR34216:SF3">
    <property type="entry name" value="POLY-BETA-1,6-N-ACETYL-D-GLUCOSAMINE N-DEACETYLASE"/>
    <property type="match status" value="1"/>
</dbReference>
<evidence type="ECO:0000256" key="1">
    <source>
        <dbReference type="ARBA" id="ARBA00004613"/>
    </source>
</evidence>
<evidence type="ECO:0000259" key="3">
    <source>
        <dbReference type="PROSITE" id="PS51677"/>
    </source>
</evidence>
<keyword evidence="2" id="KW-0732">Signal</keyword>
<dbReference type="GO" id="GO:0005576">
    <property type="term" value="C:extracellular region"/>
    <property type="evidence" value="ECO:0007669"/>
    <property type="project" value="UniProtKB-SubCell"/>
</dbReference>
<evidence type="ECO:0000256" key="2">
    <source>
        <dbReference type="ARBA" id="ARBA00022729"/>
    </source>
</evidence>
<proteinExistence type="predicted"/>
<sequence>MLHWMLKQLTAANRLNILIYHQVLPQPDPLFPSQMHAARFAQHMALLKRYFSPLPLSEAVQRLQQQRLPRGAVAVTFDDGYSNNLDTALPILQQYGINATCFIATGFSDGHSMWNDIISETVRHTAPEQLNLAAFGNYLPATLPLNDKARLIPALLMAIKYLPPAQRLAIVQTFAADNAFTPPALMMQPEQLLRWHNAGMEIGAHTVNHPILATLDDSAAAAEITQSKQQLSALGIPVKGFAYPNGRYGKDFGNRDIALVQQAGFDFAVSTNSGTNDANHNIFRLNRFTPWDSAMLKFHARLMLQSRRSAA</sequence>
<keyword evidence="5" id="KW-1185">Reference proteome</keyword>
<dbReference type="Gene3D" id="3.20.20.370">
    <property type="entry name" value="Glycoside hydrolase/deacetylase"/>
    <property type="match status" value="1"/>
</dbReference>
<reference evidence="4 5" key="1">
    <citation type="submission" date="2020-06" db="EMBL/GenBank/DDBJ databases">
        <title>Rheinheimera sp. nov., a marine bacterium isolated from coastal.</title>
        <authorList>
            <person name="Yu Q."/>
            <person name="Qi Y."/>
            <person name="Pu J."/>
        </authorList>
    </citation>
    <scope>NUCLEOTIDE SEQUENCE [LARGE SCALE GENOMIC DNA]</scope>
    <source>
        <strain evidence="4 5">YQF-2</strain>
    </source>
</reference>
<dbReference type="InterPro" id="IPR002509">
    <property type="entry name" value="NODB_dom"/>
</dbReference>
<dbReference type="GO" id="GO:0016810">
    <property type="term" value="F:hydrolase activity, acting on carbon-nitrogen (but not peptide) bonds"/>
    <property type="evidence" value="ECO:0007669"/>
    <property type="project" value="InterPro"/>
</dbReference>